<sequence>MWEKYSWFILAGFGFFSILFLVLFNLFKEPEEYAEVTTFSSSEQKTIESTAKVNTDWYVDVKGAVKAPGMYKVKEGTRLMDAVDQAGGFLEEADRNQVNFSKLLTDQEVIFIPKIGETPPTIQSGETIISGDSSSDETGKVNINTADSTELQTLSGIGEKKAQDILNYREENGSFQKLEDLLNVSGIGEKTLENLRDFITIN</sequence>
<dbReference type="Pfam" id="PF10531">
    <property type="entry name" value="SLBB"/>
    <property type="match status" value="1"/>
</dbReference>
<dbReference type="Pfam" id="PF12836">
    <property type="entry name" value="HHH_3"/>
    <property type="match status" value="1"/>
</dbReference>
<protein>
    <submittedName>
        <fullName evidence="3">Helix-hairpin-helix domain-containing protein</fullName>
    </submittedName>
</protein>
<reference evidence="3 4" key="1">
    <citation type="submission" date="2021-06" db="EMBL/GenBank/DDBJ databases">
        <title>Enterococcus alishanensis sp. nov., a novel lactic acid bacterium isolated from fresh coffee beans.</title>
        <authorList>
            <person name="Chen Y.-S."/>
        </authorList>
    </citation>
    <scope>NUCLEOTIDE SEQUENCE [LARGE SCALE GENOMIC DNA]</scope>
    <source>
        <strain evidence="3 4">ALS3</strain>
    </source>
</reference>
<comment type="caution">
    <text evidence="3">The sequence shown here is derived from an EMBL/GenBank/DDBJ whole genome shotgun (WGS) entry which is preliminary data.</text>
</comment>
<name>A0ABS6TBK1_9ENTE</name>
<dbReference type="InterPro" id="IPR003583">
    <property type="entry name" value="Hlx-hairpin-Hlx_DNA-bd_motif"/>
</dbReference>
<dbReference type="EMBL" id="JAHUZB010000002">
    <property type="protein sequence ID" value="MBV7390270.1"/>
    <property type="molecule type" value="Genomic_DNA"/>
</dbReference>
<keyword evidence="1" id="KW-0472">Membrane</keyword>
<dbReference type="SMART" id="SM00278">
    <property type="entry name" value="HhH1"/>
    <property type="match status" value="2"/>
</dbReference>
<keyword evidence="1" id="KW-0812">Transmembrane</keyword>
<dbReference type="InterPro" id="IPR019554">
    <property type="entry name" value="Soluble_ligand-bd"/>
</dbReference>
<keyword evidence="4" id="KW-1185">Reference proteome</keyword>
<evidence type="ECO:0000313" key="3">
    <source>
        <dbReference type="EMBL" id="MBV7390270.1"/>
    </source>
</evidence>
<gene>
    <name evidence="3" type="ORF">KUA55_06220</name>
</gene>
<dbReference type="InterPro" id="IPR004509">
    <property type="entry name" value="Competence_ComEA_HhH"/>
</dbReference>
<keyword evidence="1" id="KW-1133">Transmembrane helix</keyword>
<evidence type="ECO:0000256" key="1">
    <source>
        <dbReference type="SAM" id="Phobius"/>
    </source>
</evidence>
<dbReference type="NCBIfam" id="TIGR00426">
    <property type="entry name" value="competence protein ComEA helix-hairpin-helix repeat region"/>
    <property type="match status" value="1"/>
</dbReference>
<evidence type="ECO:0000313" key="4">
    <source>
        <dbReference type="Proteomes" id="UP000774130"/>
    </source>
</evidence>
<dbReference type="Proteomes" id="UP000774130">
    <property type="component" value="Unassembled WGS sequence"/>
</dbReference>
<organism evidence="3 4">
    <name type="scientific">Enterococcus alishanensis</name>
    <dbReference type="NCBI Taxonomy" id="1303817"/>
    <lineage>
        <taxon>Bacteria</taxon>
        <taxon>Bacillati</taxon>
        <taxon>Bacillota</taxon>
        <taxon>Bacilli</taxon>
        <taxon>Lactobacillales</taxon>
        <taxon>Enterococcaceae</taxon>
        <taxon>Enterococcus</taxon>
    </lineage>
</organism>
<accession>A0ABS6TBK1</accession>
<feature type="domain" description="Helix-hairpin-helix DNA-binding motif class 1" evidence="2">
    <location>
        <begin position="179"/>
        <end position="198"/>
    </location>
</feature>
<dbReference type="PANTHER" id="PTHR21180">
    <property type="entry name" value="ENDONUCLEASE/EXONUCLEASE/PHOSPHATASE FAMILY DOMAIN-CONTAINING PROTEIN 1"/>
    <property type="match status" value="1"/>
</dbReference>
<feature type="domain" description="Helix-hairpin-helix DNA-binding motif class 1" evidence="2">
    <location>
        <begin position="149"/>
        <end position="168"/>
    </location>
</feature>
<proteinExistence type="predicted"/>
<dbReference type="PANTHER" id="PTHR21180:SF32">
    <property type="entry name" value="ENDONUCLEASE_EXONUCLEASE_PHOSPHATASE FAMILY DOMAIN-CONTAINING PROTEIN 1"/>
    <property type="match status" value="1"/>
</dbReference>
<feature type="transmembrane region" description="Helical" evidence="1">
    <location>
        <begin position="6"/>
        <end position="27"/>
    </location>
</feature>
<dbReference type="InterPro" id="IPR051675">
    <property type="entry name" value="Endo/Exo/Phosphatase_dom_1"/>
</dbReference>
<evidence type="ECO:0000259" key="2">
    <source>
        <dbReference type="SMART" id="SM00278"/>
    </source>
</evidence>